<name>A0A4Q9DLC9_9BACL</name>
<dbReference type="SMART" id="SM00354">
    <property type="entry name" value="HTH_LACI"/>
    <property type="match status" value="1"/>
</dbReference>
<comment type="caution">
    <text evidence="5">The sequence shown here is derived from an EMBL/GenBank/DDBJ whole genome shotgun (WGS) entry which is preliminary data.</text>
</comment>
<dbReference type="Pfam" id="PF00356">
    <property type="entry name" value="LacI"/>
    <property type="match status" value="1"/>
</dbReference>
<feature type="domain" description="HTH lacI-type" evidence="4">
    <location>
        <begin position="1"/>
        <end position="55"/>
    </location>
</feature>
<dbReference type="OrthoDB" id="2026446at2"/>
<dbReference type="Proteomes" id="UP000293142">
    <property type="component" value="Unassembled WGS sequence"/>
</dbReference>
<dbReference type="PANTHER" id="PTHR30146">
    <property type="entry name" value="LACI-RELATED TRANSCRIPTIONAL REPRESSOR"/>
    <property type="match status" value="1"/>
</dbReference>
<dbReference type="SUPFAM" id="SSF53822">
    <property type="entry name" value="Periplasmic binding protein-like I"/>
    <property type="match status" value="1"/>
</dbReference>
<accession>A0A4Q9DLC9</accession>
<sequence length="342" mass="37705">MKMEDIARLAGVSKSAVSIALSGKPGIGAETREKIMQIAKEAGYVPRPTAKPGQVQGHTLRFVACTNSGIVLEQYDKQPFFMELIHDIEESSRARGYSLLFSSISTNDFEAALEDLEEGHEASGLILLGTNLTAPQIRHVAGRQPYLVVLDTCYETLPVHFIVMNNMMGAYQAARHLLDLGHRRVGYVQSHTRMYNFDSRKKGFITALKEESISLDGELLFEASPTVVSAQQELKERFAALGDRMPTALFCECDYIAISVIKTLAELGFRVPDDVSVVGFDNIREATIVSPELTTVHVEKTKIAELAVATLIDMIEDGDSIKRKSIIDTKLVVRSSSRAVKL</sequence>
<keyword evidence="1" id="KW-0805">Transcription regulation</keyword>
<evidence type="ECO:0000256" key="2">
    <source>
        <dbReference type="ARBA" id="ARBA00023125"/>
    </source>
</evidence>
<gene>
    <name evidence="5" type="ORF">EYB31_24745</name>
</gene>
<dbReference type="AlphaFoldDB" id="A0A4Q9DLC9"/>
<dbReference type="SUPFAM" id="SSF47413">
    <property type="entry name" value="lambda repressor-like DNA-binding domains"/>
    <property type="match status" value="1"/>
</dbReference>
<dbReference type="InterPro" id="IPR028082">
    <property type="entry name" value="Peripla_BP_I"/>
</dbReference>
<dbReference type="Gene3D" id="1.10.260.40">
    <property type="entry name" value="lambda repressor-like DNA-binding domains"/>
    <property type="match status" value="1"/>
</dbReference>
<dbReference type="GO" id="GO:0003700">
    <property type="term" value="F:DNA-binding transcription factor activity"/>
    <property type="evidence" value="ECO:0007669"/>
    <property type="project" value="TreeGrafter"/>
</dbReference>
<keyword evidence="2" id="KW-0238">DNA-binding</keyword>
<keyword evidence="6" id="KW-1185">Reference proteome</keyword>
<dbReference type="EMBL" id="SIRE01000019">
    <property type="protein sequence ID" value="TBL74535.1"/>
    <property type="molecule type" value="Genomic_DNA"/>
</dbReference>
<dbReference type="Gene3D" id="3.40.50.2300">
    <property type="match status" value="2"/>
</dbReference>
<evidence type="ECO:0000256" key="3">
    <source>
        <dbReference type="ARBA" id="ARBA00023163"/>
    </source>
</evidence>
<protein>
    <submittedName>
        <fullName evidence="5">LacI family transcriptional regulator</fullName>
    </submittedName>
</protein>
<dbReference type="InterPro" id="IPR010982">
    <property type="entry name" value="Lambda_DNA-bd_dom_sf"/>
</dbReference>
<evidence type="ECO:0000313" key="5">
    <source>
        <dbReference type="EMBL" id="TBL74535.1"/>
    </source>
</evidence>
<dbReference type="GO" id="GO:0000976">
    <property type="term" value="F:transcription cis-regulatory region binding"/>
    <property type="evidence" value="ECO:0007669"/>
    <property type="project" value="TreeGrafter"/>
</dbReference>
<evidence type="ECO:0000313" key="6">
    <source>
        <dbReference type="Proteomes" id="UP000293142"/>
    </source>
</evidence>
<dbReference type="CDD" id="cd01392">
    <property type="entry name" value="HTH_LacI"/>
    <property type="match status" value="1"/>
</dbReference>
<dbReference type="RefSeq" id="WP_131016120.1">
    <property type="nucleotide sequence ID" value="NZ_SIRE01000019.1"/>
</dbReference>
<reference evidence="5 6" key="1">
    <citation type="submission" date="2019-02" db="EMBL/GenBank/DDBJ databases">
        <title>Paenibacillus sp. nov., isolated from surface-sterilized tissue of Thalictrum simplex L.</title>
        <authorList>
            <person name="Tuo L."/>
        </authorList>
    </citation>
    <scope>NUCLEOTIDE SEQUENCE [LARGE SCALE GENOMIC DNA]</scope>
    <source>
        <strain evidence="5 6">N2SHLJ1</strain>
    </source>
</reference>
<dbReference type="PANTHER" id="PTHR30146:SF150">
    <property type="entry name" value="ARABINOSE METABOLISM TRANSCRIPTIONAL REPRESSOR"/>
    <property type="match status" value="1"/>
</dbReference>
<evidence type="ECO:0000256" key="1">
    <source>
        <dbReference type="ARBA" id="ARBA00023015"/>
    </source>
</evidence>
<dbReference type="Pfam" id="PF13377">
    <property type="entry name" value="Peripla_BP_3"/>
    <property type="match status" value="1"/>
</dbReference>
<proteinExistence type="predicted"/>
<organism evidence="5 6">
    <name type="scientific">Paenibacillus thalictri</name>
    <dbReference type="NCBI Taxonomy" id="2527873"/>
    <lineage>
        <taxon>Bacteria</taxon>
        <taxon>Bacillati</taxon>
        <taxon>Bacillota</taxon>
        <taxon>Bacilli</taxon>
        <taxon>Bacillales</taxon>
        <taxon>Paenibacillaceae</taxon>
        <taxon>Paenibacillus</taxon>
    </lineage>
</organism>
<dbReference type="PROSITE" id="PS00356">
    <property type="entry name" value="HTH_LACI_1"/>
    <property type="match status" value="1"/>
</dbReference>
<dbReference type="PROSITE" id="PS50932">
    <property type="entry name" value="HTH_LACI_2"/>
    <property type="match status" value="1"/>
</dbReference>
<dbReference type="InterPro" id="IPR046335">
    <property type="entry name" value="LacI/GalR-like_sensor"/>
</dbReference>
<evidence type="ECO:0000259" key="4">
    <source>
        <dbReference type="PROSITE" id="PS50932"/>
    </source>
</evidence>
<dbReference type="InterPro" id="IPR000843">
    <property type="entry name" value="HTH_LacI"/>
</dbReference>
<keyword evidence="3" id="KW-0804">Transcription</keyword>